<keyword evidence="3" id="KW-1185">Reference proteome</keyword>
<dbReference type="EMBL" id="OX597833">
    <property type="protein sequence ID" value="CAI9737693.1"/>
    <property type="molecule type" value="Genomic_DNA"/>
</dbReference>
<gene>
    <name evidence="2" type="ORF">OCTVUL_1B015066</name>
</gene>
<sequence length="92" mass="10113">MPPKRPTPSKASGSEPKRQKNVMMFHGKIQLLDMLQGAAAVRAVVLPRRRSGIAEIKALGFSCAHCKRRLLTPSPNSQLRLYKVEVFTVGGT</sequence>
<organism evidence="2 3">
    <name type="scientific">Octopus vulgaris</name>
    <name type="common">Common octopus</name>
    <dbReference type="NCBI Taxonomy" id="6645"/>
    <lineage>
        <taxon>Eukaryota</taxon>
        <taxon>Metazoa</taxon>
        <taxon>Spiralia</taxon>
        <taxon>Lophotrochozoa</taxon>
        <taxon>Mollusca</taxon>
        <taxon>Cephalopoda</taxon>
        <taxon>Coleoidea</taxon>
        <taxon>Octopodiformes</taxon>
        <taxon>Octopoda</taxon>
        <taxon>Incirrata</taxon>
        <taxon>Octopodidae</taxon>
        <taxon>Octopus</taxon>
    </lineage>
</organism>
<name>A0AA36FKT4_OCTVU</name>
<evidence type="ECO:0000313" key="3">
    <source>
        <dbReference type="Proteomes" id="UP001162480"/>
    </source>
</evidence>
<dbReference type="AlphaFoldDB" id="A0AA36FKT4"/>
<evidence type="ECO:0000256" key="1">
    <source>
        <dbReference type="SAM" id="MobiDB-lite"/>
    </source>
</evidence>
<reference evidence="2" key="1">
    <citation type="submission" date="2023-08" db="EMBL/GenBank/DDBJ databases">
        <authorList>
            <person name="Alioto T."/>
            <person name="Alioto T."/>
            <person name="Gomez Garrido J."/>
        </authorList>
    </citation>
    <scope>NUCLEOTIDE SEQUENCE</scope>
</reference>
<feature type="region of interest" description="Disordered" evidence="1">
    <location>
        <begin position="1"/>
        <end position="20"/>
    </location>
</feature>
<accession>A0AA36FKT4</accession>
<proteinExistence type="predicted"/>
<protein>
    <submittedName>
        <fullName evidence="2">Uncharacterized protein</fullName>
    </submittedName>
</protein>
<evidence type="ECO:0000313" key="2">
    <source>
        <dbReference type="EMBL" id="CAI9737693.1"/>
    </source>
</evidence>
<dbReference type="Proteomes" id="UP001162480">
    <property type="component" value="Chromosome 20"/>
</dbReference>